<dbReference type="Proteomes" id="UP001187192">
    <property type="component" value="Unassembled WGS sequence"/>
</dbReference>
<accession>A0AA88AMH4</accession>
<comment type="caution">
    <text evidence="1">The sequence shown here is derived from an EMBL/GenBank/DDBJ whole genome shotgun (WGS) entry which is preliminary data.</text>
</comment>
<evidence type="ECO:0000313" key="2">
    <source>
        <dbReference type="Proteomes" id="UP001187192"/>
    </source>
</evidence>
<keyword evidence="2" id="KW-1185">Reference proteome</keyword>
<name>A0AA88AMH4_FICCA</name>
<protein>
    <submittedName>
        <fullName evidence="1">Uncharacterized protein</fullName>
    </submittedName>
</protein>
<gene>
    <name evidence="1" type="ORF">TIFTF001_018138</name>
</gene>
<evidence type="ECO:0000313" key="1">
    <source>
        <dbReference type="EMBL" id="GMN48958.1"/>
    </source>
</evidence>
<sequence>MRRKELVEFRTPQHPSLGTNHWGGASPMLARNIPKESLEQRYRRLNSIRTHAMGNCLVEVRKLSLYLVDMICEGLGSELGYFRNETELTEIQLLSISATTVYKQRESPRTGKLARTSETSKLNLQKGLVKDFNPAL</sequence>
<proteinExistence type="predicted"/>
<dbReference type="AlphaFoldDB" id="A0AA88AMH4"/>
<reference evidence="1" key="1">
    <citation type="submission" date="2023-07" db="EMBL/GenBank/DDBJ databases">
        <title>draft genome sequence of fig (Ficus carica).</title>
        <authorList>
            <person name="Takahashi T."/>
            <person name="Nishimura K."/>
        </authorList>
    </citation>
    <scope>NUCLEOTIDE SEQUENCE</scope>
</reference>
<dbReference type="EMBL" id="BTGU01000029">
    <property type="protein sequence ID" value="GMN48958.1"/>
    <property type="molecule type" value="Genomic_DNA"/>
</dbReference>
<organism evidence="1 2">
    <name type="scientific">Ficus carica</name>
    <name type="common">Common fig</name>
    <dbReference type="NCBI Taxonomy" id="3494"/>
    <lineage>
        <taxon>Eukaryota</taxon>
        <taxon>Viridiplantae</taxon>
        <taxon>Streptophyta</taxon>
        <taxon>Embryophyta</taxon>
        <taxon>Tracheophyta</taxon>
        <taxon>Spermatophyta</taxon>
        <taxon>Magnoliopsida</taxon>
        <taxon>eudicotyledons</taxon>
        <taxon>Gunneridae</taxon>
        <taxon>Pentapetalae</taxon>
        <taxon>rosids</taxon>
        <taxon>fabids</taxon>
        <taxon>Rosales</taxon>
        <taxon>Moraceae</taxon>
        <taxon>Ficeae</taxon>
        <taxon>Ficus</taxon>
    </lineage>
</organism>